<keyword evidence="2" id="KW-1185">Reference proteome</keyword>
<name>A0A8J7Y707_9EURY</name>
<comment type="caution">
    <text evidence="1">The sequence shown here is derived from an EMBL/GenBank/DDBJ whole genome shotgun (WGS) entry which is preliminary data.</text>
</comment>
<organism evidence="1 2">
    <name type="scientific">Haloarcula limicola</name>
    <dbReference type="NCBI Taxonomy" id="1429915"/>
    <lineage>
        <taxon>Archaea</taxon>
        <taxon>Methanobacteriati</taxon>
        <taxon>Methanobacteriota</taxon>
        <taxon>Stenosarchaea group</taxon>
        <taxon>Halobacteria</taxon>
        <taxon>Halobacteriales</taxon>
        <taxon>Haloarculaceae</taxon>
        <taxon>Haloarcula</taxon>
    </lineage>
</organism>
<proteinExistence type="predicted"/>
<reference evidence="1 2" key="1">
    <citation type="submission" date="2021-06" db="EMBL/GenBank/DDBJ databases">
        <title>New haloarchaea isolates fom saline soil.</title>
        <authorList>
            <person name="Duran-Viseras A."/>
            <person name="Sanchez-Porro C.S."/>
            <person name="Ventosa A."/>
        </authorList>
    </citation>
    <scope>NUCLEOTIDE SEQUENCE [LARGE SCALE GENOMIC DNA]</scope>
    <source>
        <strain evidence="1 2">JCM 183640</strain>
    </source>
</reference>
<dbReference type="AlphaFoldDB" id="A0A8J7Y707"/>
<evidence type="ECO:0000313" key="2">
    <source>
        <dbReference type="Proteomes" id="UP000766550"/>
    </source>
</evidence>
<protein>
    <recommendedName>
        <fullName evidence="3">Hsp20/alpha crystallin family protein</fullName>
    </recommendedName>
</protein>
<evidence type="ECO:0008006" key="3">
    <source>
        <dbReference type="Google" id="ProtNLM"/>
    </source>
</evidence>
<dbReference type="InterPro" id="IPR055551">
    <property type="entry name" value="DUF7127"/>
</dbReference>
<dbReference type="RefSeq" id="WP_162315990.1">
    <property type="nucleotide sequence ID" value="NZ_JAHQXF010000001.1"/>
</dbReference>
<accession>A0A8J7Y707</accession>
<dbReference type="Proteomes" id="UP000766550">
    <property type="component" value="Unassembled WGS sequence"/>
</dbReference>
<evidence type="ECO:0000313" key="1">
    <source>
        <dbReference type="EMBL" id="MBV0922818.1"/>
    </source>
</evidence>
<dbReference type="EMBL" id="JAHQXF010000001">
    <property type="protein sequence ID" value="MBV0922818.1"/>
    <property type="molecule type" value="Genomic_DNA"/>
</dbReference>
<sequence length="82" mass="9063">MNSEQQLFDETPLRRFEYEDGVVLAADVGAADDASVDVVDGTVIVVRDDEQYERELPEAAEARAFINNGVLTIEVSDEESDI</sequence>
<dbReference type="Pfam" id="PF23444">
    <property type="entry name" value="DUF7127"/>
    <property type="match status" value="1"/>
</dbReference>
<gene>
    <name evidence="1" type="ORF">KTS45_01260</name>
</gene>